<gene>
    <name evidence="1" type="ORF">SDC9_79745</name>
</gene>
<protein>
    <submittedName>
        <fullName evidence="1">Uncharacterized protein</fullName>
    </submittedName>
</protein>
<evidence type="ECO:0000313" key="1">
    <source>
        <dbReference type="EMBL" id="MPM33176.1"/>
    </source>
</evidence>
<dbReference type="AlphaFoldDB" id="A0A644YXB1"/>
<organism evidence="1">
    <name type="scientific">bioreactor metagenome</name>
    <dbReference type="NCBI Taxonomy" id="1076179"/>
    <lineage>
        <taxon>unclassified sequences</taxon>
        <taxon>metagenomes</taxon>
        <taxon>ecological metagenomes</taxon>
    </lineage>
</organism>
<sequence>MHLLILLFYYIVSYNDTKVNKKIQTEGDRNDGKREGKAG</sequence>
<accession>A0A644YXB1</accession>
<proteinExistence type="predicted"/>
<reference evidence="1" key="1">
    <citation type="submission" date="2019-08" db="EMBL/GenBank/DDBJ databases">
        <authorList>
            <person name="Kucharzyk K."/>
            <person name="Murdoch R.W."/>
            <person name="Higgins S."/>
            <person name="Loffler F."/>
        </authorList>
    </citation>
    <scope>NUCLEOTIDE SEQUENCE</scope>
</reference>
<dbReference type="EMBL" id="VSSQ01006580">
    <property type="protein sequence ID" value="MPM33176.1"/>
    <property type="molecule type" value="Genomic_DNA"/>
</dbReference>
<name>A0A644YXB1_9ZZZZ</name>
<comment type="caution">
    <text evidence="1">The sequence shown here is derived from an EMBL/GenBank/DDBJ whole genome shotgun (WGS) entry which is preliminary data.</text>
</comment>